<protein>
    <submittedName>
        <fullName evidence="3">Uncharacterized protein</fullName>
    </submittedName>
</protein>
<proteinExistence type="predicted"/>
<evidence type="ECO:0000256" key="1">
    <source>
        <dbReference type="SAM" id="Coils"/>
    </source>
</evidence>
<accession>A0A8S5MXQ7</accession>
<keyword evidence="1" id="KW-0175">Coiled coil</keyword>
<dbReference type="EMBL" id="BK015014">
    <property type="protein sequence ID" value="DAD87142.1"/>
    <property type="molecule type" value="Genomic_DNA"/>
</dbReference>
<feature type="compositionally biased region" description="Acidic residues" evidence="2">
    <location>
        <begin position="40"/>
        <end position="63"/>
    </location>
</feature>
<feature type="region of interest" description="Disordered" evidence="2">
    <location>
        <begin position="1"/>
        <end position="70"/>
    </location>
</feature>
<reference evidence="3" key="1">
    <citation type="journal article" date="2021" name="Proc. Natl. Acad. Sci. U.S.A.">
        <title>A Catalog of Tens of Thousands of Viruses from Human Metagenomes Reveals Hidden Associations with Chronic Diseases.</title>
        <authorList>
            <person name="Tisza M.J."/>
            <person name="Buck C.B."/>
        </authorList>
    </citation>
    <scope>NUCLEOTIDE SEQUENCE</scope>
    <source>
        <strain evidence="3">CtlSr7</strain>
    </source>
</reference>
<organism evidence="3">
    <name type="scientific">Podoviridae sp. ctlSr7</name>
    <dbReference type="NCBI Taxonomy" id="2826573"/>
    <lineage>
        <taxon>Viruses</taxon>
        <taxon>Duplodnaviria</taxon>
        <taxon>Heunggongvirae</taxon>
        <taxon>Uroviricota</taxon>
        <taxon>Caudoviricetes</taxon>
    </lineage>
</organism>
<sequence length="304" mass="34750">MTYRDFYLFDGEGGEGTSGNTGVATSAEEGTVLEEKKDDDLFDDNSYDDSEEPDDEPSEGENADEPKDLSAEFEELIKGKYKDLYDARVKDTLSKRFKNAEADRNRLGEYEDALFVLYDKYDIEPGNLNGLKEAIAKDGELLEERAEREGLSVEQYKYQKKLEAENRRLEAEQRKRAAKEQADALYEQWESESAELRNVYPHFNLKKEASENPEFMSYLESGMSVRKAFEAAHIQELISGAIQMATKETRKNTIDTVRARGLRPRENGMQSKAPLKVKKNISNLSNEDMDRINKRVARGETVTF</sequence>
<evidence type="ECO:0000313" key="3">
    <source>
        <dbReference type="EMBL" id="DAD87142.1"/>
    </source>
</evidence>
<name>A0A8S5MXQ7_9CAUD</name>
<feature type="coiled-coil region" evidence="1">
    <location>
        <begin position="159"/>
        <end position="199"/>
    </location>
</feature>
<evidence type="ECO:0000256" key="2">
    <source>
        <dbReference type="SAM" id="MobiDB-lite"/>
    </source>
</evidence>